<keyword evidence="8" id="KW-1185">Reference proteome</keyword>
<feature type="compositionally biased region" description="Polar residues" evidence="5">
    <location>
        <begin position="113"/>
        <end position="124"/>
    </location>
</feature>
<gene>
    <name evidence="7" type="ORF">A1O1_00317</name>
</gene>
<comment type="caution">
    <text evidence="7">The sequence shown here is derived from an EMBL/GenBank/DDBJ whole genome shotgun (WGS) entry which is preliminary data.</text>
</comment>
<evidence type="ECO:0000256" key="4">
    <source>
        <dbReference type="ARBA" id="ARBA00023242"/>
    </source>
</evidence>
<dbReference type="PANTHER" id="PTHR46910">
    <property type="entry name" value="TRANSCRIPTION FACTOR PDR1"/>
    <property type="match status" value="1"/>
</dbReference>
<sequence length="788" mass="86570">MAGNVNGRDPSGDDPKPNFPVPGAPEFTQITYPFPIDSELTMPSNYPMPQYQRQLEDVAQPVDTAGHGSLNNTPLNPAGASPTAANTDPAITMSQPADHAPPSFAPGALPVNVDNSSERAQAPQTGDKRKRSKTSRACDECRRKKVRCDAPTEADGTPKTCSNCQKAGALCEFERKPMKRGPSRGYIRELSERVEQVELVQKQALRQSMDAGVAFAPYAETMLPKSAGSATKRTFSFNEPRPFAQSDFQRDRIPSSGAWGLHSSSSAAAPANRPRDRGSLAIAPDQANPASGPLESEPTQAFETVDPNWPAPETSPPPKRRQLEPSANLQPFKMETTFLNRYYKQVEPLFPLLPDAATVVKVIAQAPEFSHAFAVAVELFPYANDDVTVNGDHDNGPSNASPEMNGDRTKRALSPDLFQNYTGLAAYMAEQMKEDPQSRTEDENLACLWTFLLLALESDNDIRTIEKVPMSKSELLQYSLVTLAHLRSGGSFSSEDDTIKDRAQFDRIVKQAYNCAFVLAKYHSLSIGIGGLDLAAMGDQLLIGQVAATECVTPEAAFIAESTTAVGYAYGALFGTEGQGKEMAIFFIKTLIRPTLANTVERFSQLGEENPIVQQVMNFVDSLTVRVHRRMLDVDIMKTCAGMSAALASEAAASPENKHRFNPLDVHVSALLVITLCDFVNNCNSIGLTDIAHIYLNRAQELLQKKSEAFHKGYGFEWFYAPYAPENKEVADQYRMSHWTDCLLRMIDWIQTKPATIEKTHNMNLLVLPDFQKTAKTGWLNILSRFSG</sequence>
<keyword evidence="3" id="KW-0804">Transcription</keyword>
<dbReference type="RefSeq" id="XP_007719427.1">
    <property type="nucleotide sequence ID" value="XM_007721237.1"/>
</dbReference>
<dbReference type="SMART" id="SM00066">
    <property type="entry name" value="GAL4"/>
    <property type="match status" value="1"/>
</dbReference>
<dbReference type="PROSITE" id="PS00463">
    <property type="entry name" value="ZN2_CY6_FUNGAL_1"/>
    <property type="match status" value="1"/>
</dbReference>
<dbReference type="AlphaFoldDB" id="W9YRK5"/>
<dbReference type="STRING" id="1182541.W9YRK5"/>
<dbReference type="GeneID" id="19155226"/>
<dbReference type="SUPFAM" id="SSF57701">
    <property type="entry name" value="Zn2/Cys6 DNA-binding domain"/>
    <property type="match status" value="1"/>
</dbReference>
<reference evidence="7 8" key="1">
    <citation type="submission" date="2013-03" db="EMBL/GenBank/DDBJ databases">
        <title>The Genome Sequence of Capronia coronata CBS 617.96.</title>
        <authorList>
            <consortium name="The Broad Institute Genomics Platform"/>
            <person name="Cuomo C."/>
            <person name="de Hoog S."/>
            <person name="Gorbushina A."/>
            <person name="Walker B."/>
            <person name="Young S.K."/>
            <person name="Zeng Q."/>
            <person name="Gargeya S."/>
            <person name="Fitzgerald M."/>
            <person name="Haas B."/>
            <person name="Abouelleil A."/>
            <person name="Allen A.W."/>
            <person name="Alvarado L."/>
            <person name="Arachchi H.M."/>
            <person name="Berlin A.M."/>
            <person name="Chapman S.B."/>
            <person name="Gainer-Dewar J."/>
            <person name="Goldberg J."/>
            <person name="Griggs A."/>
            <person name="Gujja S."/>
            <person name="Hansen M."/>
            <person name="Howarth C."/>
            <person name="Imamovic A."/>
            <person name="Ireland A."/>
            <person name="Larimer J."/>
            <person name="McCowan C."/>
            <person name="Murphy C."/>
            <person name="Pearson M."/>
            <person name="Poon T.W."/>
            <person name="Priest M."/>
            <person name="Roberts A."/>
            <person name="Saif S."/>
            <person name="Shea T."/>
            <person name="Sisk P."/>
            <person name="Sykes S."/>
            <person name="Wortman J."/>
            <person name="Nusbaum C."/>
            <person name="Birren B."/>
        </authorList>
    </citation>
    <scope>NUCLEOTIDE SEQUENCE [LARGE SCALE GENOMIC DNA]</scope>
    <source>
        <strain evidence="7 8">CBS 617.96</strain>
    </source>
</reference>
<evidence type="ECO:0000313" key="8">
    <source>
        <dbReference type="Proteomes" id="UP000019484"/>
    </source>
</evidence>
<dbReference type="Pfam" id="PF00172">
    <property type="entry name" value="Zn_clus"/>
    <property type="match status" value="1"/>
</dbReference>
<dbReference type="CDD" id="cd00067">
    <property type="entry name" value="GAL4"/>
    <property type="match status" value="1"/>
</dbReference>
<dbReference type="eggNOG" id="ENOG502QRVJ">
    <property type="taxonomic scope" value="Eukaryota"/>
</dbReference>
<dbReference type="GO" id="GO:0000981">
    <property type="term" value="F:DNA-binding transcription factor activity, RNA polymerase II-specific"/>
    <property type="evidence" value="ECO:0007669"/>
    <property type="project" value="InterPro"/>
</dbReference>
<dbReference type="GO" id="GO:0003677">
    <property type="term" value="F:DNA binding"/>
    <property type="evidence" value="ECO:0007669"/>
    <property type="project" value="UniProtKB-KW"/>
</dbReference>
<feature type="region of interest" description="Disordered" evidence="5">
    <location>
        <begin position="240"/>
        <end position="328"/>
    </location>
</feature>
<evidence type="ECO:0000256" key="5">
    <source>
        <dbReference type="SAM" id="MobiDB-lite"/>
    </source>
</evidence>
<evidence type="ECO:0000256" key="2">
    <source>
        <dbReference type="ARBA" id="ARBA00023125"/>
    </source>
</evidence>
<evidence type="ECO:0000256" key="1">
    <source>
        <dbReference type="ARBA" id="ARBA00023015"/>
    </source>
</evidence>
<dbReference type="PANTHER" id="PTHR46910:SF40">
    <property type="entry name" value="ZN(II)2CYS6 TRANSCRIPTION FACTOR (EUROFUNG)"/>
    <property type="match status" value="1"/>
</dbReference>
<dbReference type="GO" id="GO:0008270">
    <property type="term" value="F:zinc ion binding"/>
    <property type="evidence" value="ECO:0007669"/>
    <property type="project" value="InterPro"/>
</dbReference>
<dbReference type="Proteomes" id="UP000019484">
    <property type="component" value="Unassembled WGS sequence"/>
</dbReference>
<dbReference type="InterPro" id="IPR036864">
    <property type="entry name" value="Zn2-C6_fun-type_DNA-bd_sf"/>
</dbReference>
<name>W9YRK5_9EURO</name>
<keyword evidence="4" id="KW-0539">Nucleus</keyword>
<protein>
    <recommendedName>
        <fullName evidence="6">Zn(2)-C6 fungal-type domain-containing protein</fullName>
    </recommendedName>
</protein>
<accession>W9YRK5</accession>
<proteinExistence type="predicted"/>
<evidence type="ECO:0000259" key="6">
    <source>
        <dbReference type="PROSITE" id="PS50048"/>
    </source>
</evidence>
<dbReference type="InterPro" id="IPR001138">
    <property type="entry name" value="Zn2Cys6_DnaBD"/>
</dbReference>
<dbReference type="OrthoDB" id="5426978at2759"/>
<dbReference type="Gene3D" id="4.10.240.10">
    <property type="entry name" value="Zn(2)-C6 fungal-type DNA-binding domain"/>
    <property type="match status" value="1"/>
</dbReference>
<organism evidence="7 8">
    <name type="scientific">Capronia coronata CBS 617.96</name>
    <dbReference type="NCBI Taxonomy" id="1182541"/>
    <lineage>
        <taxon>Eukaryota</taxon>
        <taxon>Fungi</taxon>
        <taxon>Dikarya</taxon>
        <taxon>Ascomycota</taxon>
        <taxon>Pezizomycotina</taxon>
        <taxon>Eurotiomycetes</taxon>
        <taxon>Chaetothyriomycetidae</taxon>
        <taxon>Chaetothyriales</taxon>
        <taxon>Herpotrichiellaceae</taxon>
        <taxon>Capronia</taxon>
    </lineage>
</organism>
<feature type="compositionally biased region" description="Low complexity" evidence="5">
    <location>
        <begin position="255"/>
        <end position="271"/>
    </location>
</feature>
<dbReference type="EMBL" id="AMWN01000001">
    <property type="protein sequence ID" value="EXJ95198.1"/>
    <property type="molecule type" value="Genomic_DNA"/>
</dbReference>
<feature type="region of interest" description="Disordered" evidence="5">
    <location>
        <begin position="1"/>
        <end position="141"/>
    </location>
</feature>
<dbReference type="HOGENOM" id="CLU_360160_0_0_1"/>
<keyword evidence="1" id="KW-0805">Transcription regulation</keyword>
<feature type="domain" description="Zn(2)-C6 fungal-type" evidence="6">
    <location>
        <begin position="137"/>
        <end position="173"/>
    </location>
</feature>
<dbReference type="InterPro" id="IPR050987">
    <property type="entry name" value="AtrR-like"/>
</dbReference>
<dbReference type="PROSITE" id="PS50048">
    <property type="entry name" value="ZN2_CY6_FUNGAL_2"/>
    <property type="match status" value="1"/>
</dbReference>
<evidence type="ECO:0000313" key="7">
    <source>
        <dbReference type="EMBL" id="EXJ95198.1"/>
    </source>
</evidence>
<evidence type="ECO:0000256" key="3">
    <source>
        <dbReference type="ARBA" id="ARBA00023163"/>
    </source>
</evidence>
<keyword evidence="2" id="KW-0238">DNA-binding</keyword>